<dbReference type="Pfam" id="PF14559">
    <property type="entry name" value="TPR_19"/>
    <property type="match status" value="1"/>
</dbReference>
<feature type="repeat" description="TPR" evidence="3">
    <location>
        <begin position="95"/>
        <end position="128"/>
    </location>
</feature>
<dbReference type="SMART" id="SM00028">
    <property type="entry name" value="TPR"/>
    <property type="match status" value="5"/>
</dbReference>
<evidence type="ECO:0000256" key="3">
    <source>
        <dbReference type="PROSITE-ProRule" id="PRU00339"/>
    </source>
</evidence>
<dbReference type="InterPro" id="IPR011990">
    <property type="entry name" value="TPR-like_helical_dom_sf"/>
</dbReference>
<dbReference type="EMBL" id="SMGG01000004">
    <property type="protein sequence ID" value="TCK60541.1"/>
    <property type="molecule type" value="Genomic_DNA"/>
</dbReference>
<dbReference type="OrthoDB" id="9814448at2"/>
<name>A0A4V2PRY0_9BACT</name>
<dbReference type="Pfam" id="PF13181">
    <property type="entry name" value="TPR_8"/>
    <property type="match status" value="1"/>
</dbReference>
<dbReference type="Pfam" id="PF13432">
    <property type="entry name" value="TPR_16"/>
    <property type="match status" value="1"/>
</dbReference>
<dbReference type="Gene3D" id="1.25.40.10">
    <property type="entry name" value="Tetratricopeptide repeat domain"/>
    <property type="match status" value="3"/>
</dbReference>
<sequence length="941" mass="109341">MPPDMSREKFKLTRLRLPYRMLILTVVFLSVLMFSCSKQDKPQPQLEEKLTDAKPIVSPIINSNENITKGNEFFLKGEFSNAIDFYSEALAQNRSIAFYNMGVSYYLLGDIEKSEESFRQAVKENPAFKEAYMNLAVVLIQTDKLAEAEKIVKTLLKDNNSSTAKMLVNMGNIYLKRGQTALAATYFQEAIKKGENSKYVRSNYAYFLMTVGEYKNGIAILENLADKDYTDYYNLGSAYYNEGMYAQGLANALKAMEMYRTEEAINLAALNYAALTDYKSAIALLKELIRKDPAEDYRYRLARAYYLNSDFRDANTEITSLINDFPDKSEYYRLKYEIQLGMGEIADAGRMAMAAYQRFQTDDMLYMVIKHKIIYYEPLGELEADLLSDRSSPFLDLARVAYYIFKDKMVPARQFIDKVPPETDNDYYVYQSYINMKYKKYDNVLVYAKKINKSRPEYFWYRTAVYFSTNNVAGLKETVAEQAQRETSFTRNTNVRFHLTPRIEEIDFSYRFDGTYEQMLSLMLYPLFIEPSEMMSFVAMGYKLLQENEKLSALRELERSVEFSEGIRMNNTGVADMFAYRFNEAYDKFEKANEMLNNNPYTLYNMGLAKLNLGDMESASKYFDMAVLQNNYHFPAYLGLAVTMRTLTKTTKPSDYYNIVRDRAVQAVEDKRNLPEPILYSALLAETGLGLYSKVKEDLAPHKGQNSYFNNVYAIADFLSGKGHAALDPLKNRKSIYRGRVIWDLTATEEGKNFSVDTGLLNDRAYKFMKSYALLKRGKKPVQLNFNEYKDDNAALKEMVYYSILAKDRASALRYLQQMSSIDIRYKELYKASLYYFLWIEDFVNAEASYTSLANLKASDRYTDMYKMMYFVLNYNGRRLLDTVNNYIKSYPNELTGKEYKLIYALRSENFEMTLNIINDIEKQKRDFLYDLPLEISIDGL</sequence>
<dbReference type="RefSeq" id="WP_132873332.1">
    <property type="nucleotide sequence ID" value="NZ_VISF01000001.1"/>
</dbReference>
<evidence type="ECO:0000256" key="2">
    <source>
        <dbReference type="ARBA" id="ARBA00022803"/>
    </source>
</evidence>
<evidence type="ECO:0000256" key="1">
    <source>
        <dbReference type="ARBA" id="ARBA00022737"/>
    </source>
</evidence>
<dbReference type="SUPFAM" id="SSF48452">
    <property type="entry name" value="TPR-like"/>
    <property type="match status" value="2"/>
</dbReference>
<dbReference type="InterPro" id="IPR019734">
    <property type="entry name" value="TPR_rpt"/>
</dbReference>
<keyword evidence="2 3" id="KW-0802">TPR repeat</keyword>
<proteinExistence type="predicted"/>
<dbReference type="AlphaFoldDB" id="A0A4V2PRY0"/>
<dbReference type="PROSITE" id="PS50293">
    <property type="entry name" value="TPR_REGION"/>
    <property type="match status" value="1"/>
</dbReference>
<dbReference type="PANTHER" id="PTHR44858:SF1">
    <property type="entry name" value="UDP-N-ACETYLGLUCOSAMINE--PEPTIDE N-ACETYLGLUCOSAMINYLTRANSFERASE SPINDLY-RELATED"/>
    <property type="match status" value="1"/>
</dbReference>
<accession>A0A4V2PRY0</accession>
<dbReference type="Proteomes" id="UP000294614">
    <property type="component" value="Unassembled WGS sequence"/>
</dbReference>
<protein>
    <submittedName>
        <fullName evidence="4">Tetratricopeptide repeat protein</fullName>
    </submittedName>
</protein>
<gene>
    <name evidence="4" type="ORF">C8D98_1418</name>
</gene>
<dbReference type="GO" id="GO:0009279">
    <property type="term" value="C:cell outer membrane"/>
    <property type="evidence" value="ECO:0007669"/>
    <property type="project" value="TreeGrafter"/>
</dbReference>
<keyword evidence="5" id="KW-1185">Reference proteome</keyword>
<dbReference type="InterPro" id="IPR050498">
    <property type="entry name" value="Ycf3"/>
</dbReference>
<dbReference type="PROSITE" id="PS50005">
    <property type="entry name" value="TPR"/>
    <property type="match status" value="2"/>
</dbReference>
<evidence type="ECO:0000313" key="4">
    <source>
        <dbReference type="EMBL" id="TCK60541.1"/>
    </source>
</evidence>
<reference evidence="4 5" key="1">
    <citation type="submission" date="2019-03" db="EMBL/GenBank/DDBJ databases">
        <title>Genomic Encyclopedia of Type Strains, Phase IV (KMG-IV): sequencing the most valuable type-strain genomes for metagenomic binning, comparative biology and taxonomic classification.</title>
        <authorList>
            <person name="Goeker M."/>
        </authorList>
    </citation>
    <scope>NUCLEOTIDE SEQUENCE [LARGE SCALE GENOMIC DNA]</scope>
    <source>
        <strain evidence="4 5">DSM 24984</strain>
    </source>
</reference>
<feature type="repeat" description="TPR" evidence="3">
    <location>
        <begin position="164"/>
        <end position="197"/>
    </location>
</feature>
<comment type="caution">
    <text evidence="4">The sequence shown here is derived from an EMBL/GenBank/DDBJ whole genome shotgun (WGS) entry which is preliminary data.</text>
</comment>
<evidence type="ECO:0000313" key="5">
    <source>
        <dbReference type="Proteomes" id="UP000294614"/>
    </source>
</evidence>
<dbReference type="GO" id="GO:0046813">
    <property type="term" value="P:receptor-mediated virion attachment to host cell"/>
    <property type="evidence" value="ECO:0007669"/>
    <property type="project" value="TreeGrafter"/>
</dbReference>
<keyword evidence="1" id="KW-0677">Repeat</keyword>
<organism evidence="4 5">
    <name type="scientific">Seleniivibrio woodruffii</name>
    <dbReference type="NCBI Taxonomy" id="1078050"/>
    <lineage>
        <taxon>Bacteria</taxon>
        <taxon>Pseudomonadati</taxon>
        <taxon>Deferribacterota</taxon>
        <taxon>Deferribacteres</taxon>
        <taxon>Deferribacterales</taxon>
        <taxon>Geovibrionaceae</taxon>
        <taxon>Seleniivibrio</taxon>
    </lineage>
</organism>
<dbReference type="PANTHER" id="PTHR44858">
    <property type="entry name" value="TETRATRICOPEPTIDE REPEAT PROTEIN 6"/>
    <property type="match status" value="1"/>
</dbReference>